<dbReference type="Proteomes" id="UP000323454">
    <property type="component" value="Unassembled WGS sequence"/>
</dbReference>
<reference evidence="2 3" key="2">
    <citation type="submission" date="2019-09" db="EMBL/GenBank/DDBJ databases">
        <authorList>
            <person name="Jin C."/>
        </authorList>
    </citation>
    <scope>NUCLEOTIDE SEQUENCE [LARGE SCALE GENOMIC DNA]</scope>
    <source>
        <strain evidence="2 3">AN110305</strain>
    </source>
</reference>
<dbReference type="RefSeq" id="WP_149847657.1">
    <property type="nucleotide sequence ID" value="NZ_VUOB01000002.1"/>
</dbReference>
<name>A0A5B2XUB3_9PSEU</name>
<evidence type="ECO:0000313" key="2">
    <source>
        <dbReference type="EMBL" id="KAA2266550.1"/>
    </source>
</evidence>
<comment type="caution">
    <text evidence="2">The sequence shown here is derived from an EMBL/GenBank/DDBJ whole genome shotgun (WGS) entry which is preliminary data.</text>
</comment>
<accession>A0A5B2XUB3</accession>
<keyword evidence="1" id="KW-0732">Signal</keyword>
<sequence>MRRALTALAALAMLAVPAVTMAGTAQASGQIFGSGGGCRALYDDGSGHQFQPSISWDGANVVSHTNGNYNCSDGYRTTDGWNVYGATLSLLKYNSSNGNWDNVEQQGCNDVSGHGNTHVWCNNAFSWHGYGYYIMDITAYEDTGGSWHPTDIESPQMYVYYQCCIN</sequence>
<protein>
    <recommendedName>
        <fullName evidence="4">Secreted protein</fullName>
    </recommendedName>
</protein>
<keyword evidence="3" id="KW-1185">Reference proteome</keyword>
<feature type="signal peptide" evidence="1">
    <location>
        <begin position="1"/>
        <end position="22"/>
    </location>
</feature>
<proteinExistence type="predicted"/>
<evidence type="ECO:0008006" key="4">
    <source>
        <dbReference type="Google" id="ProtNLM"/>
    </source>
</evidence>
<dbReference type="EMBL" id="VUOB01000002">
    <property type="protein sequence ID" value="KAA2266550.1"/>
    <property type="molecule type" value="Genomic_DNA"/>
</dbReference>
<evidence type="ECO:0000313" key="3">
    <source>
        <dbReference type="Proteomes" id="UP000323454"/>
    </source>
</evidence>
<dbReference type="AlphaFoldDB" id="A0A5B2XUB3"/>
<gene>
    <name evidence="2" type="ORF">F0L68_02090</name>
</gene>
<reference evidence="2 3" key="1">
    <citation type="submission" date="2019-09" db="EMBL/GenBank/DDBJ databases">
        <title>Goodfellowia gen. nov., a new genus of the Pseudonocardineae related to Actinoalloteichus, containing Goodfellowia coeruleoviolacea gen. nov., comb. nov. gen. nov., comb. nov.</title>
        <authorList>
            <person name="Labeda D."/>
        </authorList>
    </citation>
    <scope>NUCLEOTIDE SEQUENCE [LARGE SCALE GENOMIC DNA]</scope>
    <source>
        <strain evidence="2 3">AN110305</strain>
    </source>
</reference>
<feature type="chain" id="PRO_5039035668" description="Secreted protein" evidence="1">
    <location>
        <begin position="23"/>
        <end position="166"/>
    </location>
</feature>
<evidence type="ECO:0000256" key="1">
    <source>
        <dbReference type="SAM" id="SignalP"/>
    </source>
</evidence>
<organism evidence="2 3">
    <name type="scientific">Solihabitans fulvus</name>
    <dbReference type="NCBI Taxonomy" id="1892852"/>
    <lineage>
        <taxon>Bacteria</taxon>
        <taxon>Bacillati</taxon>
        <taxon>Actinomycetota</taxon>
        <taxon>Actinomycetes</taxon>
        <taxon>Pseudonocardiales</taxon>
        <taxon>Pseudonocardiaceae</taxon>
        <taxon>Solihabitans</taxon>
    </lineage>
</organism>